<gene>
    <name evidence="2" type="ORF">MOC_4700</name>
</gene>
<dbReference type="AlphaFoldDB" id="A0A089P117"/>
<reference evidence="2 3" key="1">
    <citation type="journal article" date="2014" name="PLoS ONE">
        <title>Genome Information of Methylobacterium oryzae, a Plant-Probiotic Methylotroph in the Phyllosphere.</title>
        <authorList>
            <person name="Kwak M.J."/>
            <person name="Jeong H."/>
            <person name="Madhaiyan M."/>
            <person name="Lee Y."/>
            <person name="Sa T.M."/>
            <person name="Oh T.K."/>
            <person name="Kim J.F."/>
        </authorList>
    </citation>
    <scope>NUCLEOTIDE SEQUENCE [LARGE SCALE GENOMIC DNA]</scope>
    <source>
        <strain evidence="2 3">CBMB20</strain>
    </source>
</reference>
<evidence type="ECO:0000313" key="2">
    <source>
        <dbReference type="EMBL" id="AIQ92455.1"/>
    </source>
</evidence>
<dbReference type="HOGENOM" id="CLU_2274074_0_0_5"/>
<protein>
    <submittedName>
        <fullName evidence="2">Protein of unassigned function</fullName>
    </submittedName>
</protein>
<evidence type="ECO:0000256" key="1">
    <source>
        <dbReference type="SAM" id="MobiDB-lite"/>
    </source>
</evidence>
<dbReference type="EMBL" id="CP003811">
    <property type="protein sequence ID" value="AIQ92455.1"/>
    <property type="molecule type" value="Genomic_DNA"/>
</dbReference>
<keyword evidence="3" id="KW-1185">Reference proteome</keyword>
<evidence type="ECO:0000313" key="3">
    <source>
        <dbReference type="Proteomes" id="UP000029492"/>
    </source>
</evidence>
<name>A0A089P117_9HYPH</name>
<feature type="region of interest" description="Disordered" evidence="1">
    <location>
        <begin position="74"/>
        <end position="102"/>
    </location>
</feature>
<sequence>MLDPNALDEGLADVMRRLMGMRRILRGPDFETLVDALNVELDVAEMEAKGREIARTFRSRNNQKPSLIGKQLEADAARPQGGEGNVIPFRPPSAARALTEAR</sequence>
<organism evidence="2 3">
    <name type="scientific">Methylobacterium oryzae CBMB20</name>
    <dbReference type="NCBI Taxonomy" id="693986"/>
    <lineage>
        <taxon>Bacteria</taxon>
        <taxon>Pseudomonadati</taxon>
        <taxon>Pseudomonadota</taxon>
        <taxon>Alphaproteobacteria</taxon>
        <taxon>Hyphomicrobiales</taxon>
        <taxon>Methylobacteriaceae</taxon>
        <taxon>Methylobacterium</taxon>
    </lineage>
</organism>
<dbReference type="STRING" id="693986.MOC_4700"/>
<dbReference type="RefSeq" id="WP_148311262.1">
    <property type="nucleotide sequence ID" value="NZ_CP003811.1"/>
</dbReference>
<proteinExistence type="predicted"/>
<dbReference type="KEGG" id="mor:MOC_4700"/>
<dbReference type="Proteomes" id="UP000029492">
    <property type="component" value="Chromosome"/>
</dbReference>
<accession>A0A089P117</accession>